<evidence type="ECO:0000313" key="3">
    <source>
        <dbReference type="Proteomes" id="UP001054902"/>
    </source>
</evidence>
<evidence type="ECO:0000256" key="1">
    <source>
        <dbReference type="ARBA" id="ARBA00023172"/>
    </source>
</evidence>
<reference evidence="2 3" key="1">
    <citation type="journal article" date="2021" name="Sci. Rep.">
        <title>The genome of the diatom Chaetoceros tenuissimus carries an ancient integrated fragment of an extant virus.</title>
        <authorList>
            <person name="Hongo Y."/>
            <person name="Kimura K."/>
            <person name="Takaki Y."/>
            <person name="Yoshida Y."/>
            <person name="Baba S."/>
            <person name="Kobayashi G."/>
            <person name="Nagasaki K."/>
            <person name="Hano T."/>
            <person name="Tomaru Y."/>
        </authorList>
    </citation>
    <scope>NUCLEOTIDE SEQUENCE [LARGE SCALE GENOMIC DNA]</scope>
    <source>
        <strain evidence="2 3">NIES-3715</strain>
    </source>
</reference>
<accession>A0AAD3DD57</accession>
<comment type="caution">
    <text evidence="2">The sequence shown here is derived from an EMBL/GenBank/DDBJ whole genome shotgun (WGS) entry which is preliminary data.</text>
</comment>
<dbReference type="GO" id="GO:0015074">
    <property type="term" value="P:DNA integration"/>
    <property type="evidence" value="ECO:0007669"/>
    <property type="project" value="InterPro"/>
</dbReference>
<keyword evidence="3" id="KW-1185">Reference proteome</keyword>
<evidence type="ECO:0000313" key="2">
    <source>
        <dbReference type="EMBL" id="GFH62126.1"/>
    </source>
</evidence>
<dbReference type="Proteomes" id="UP001054902">
    <property type="component" value="Unassembled WGS sequence"/>
</dbReference>
<keyword evidence="1" id="KW-0233">DNA recombination</keyword>
<organism evidence="2 3">
    <name type="scientific">Chaetoceros tenuissimus</name>
    <dbReference type="NCBI Taxonomy" id="426638"/>
    <lineage>
        <taxon>Eukaryota</taxon>
        <taxon>Sar</taxon>
        <taxon>Stramenopiles</taxon>
        <taxon>Ochrophyta</taxon>
        <taxon>Bacillariophyta</taxon>
        <taxon>Coscinodiscophyceae</taxon>
        <taxon>Chaetocerotophycidae</taxon>
        <taxon>Chaetocerotales</taxon>
        <taxon>Chaetocerotaceae</taxon>
        <taxon>Chaetoceros</taxon>
    </lineage>
</organism>
<evidence type="ECO:0008006" key="4">
    <source>
        <dbReference type="Google" id="ProtNLM"/>
    </source>
</evidence>
<dbReference type="GO" id="GO:0006310">
    <property type="term" value="P:DNA recombination"/>
    <property type="evidence" value="ECO:0007669"/>
    <property type="project" value="UniProtKB-KW"/>
</dbReference>
<dbReference type="InterPro" id="IPR011010">
    <property type="entry name" value="DNA_brk_join_enz"/>
</dbReference>
<dbReference type="SUPFAM" id="SSF56349">
    <property type="entry name" value="DNA breaking-rejoining enzymes"/>
    <property type="match status" value="1"/>
</dbReference>
<dbReference type="Gene3D" id="1.10.443.10">
    <property type="entry name" value="Intergrase catalytic core"/>
    <property type="match status" value="1"/>
</dbReference>
<gene>
    <name evidence="2" type="ORF">CTEN210_18602</name>
</gene>
<protein>
    <recommendedName>
        <fullName evidence="4">Tyr recombinase domain-containing protein</fullName>
    </recommendedName>
</protein>
<proteinExistence type="predicted"/>
<dbReference type="EMBL" id="BLLK01000078">
    <property type="protein sequence ID" value="GFH62126.1"/>
    <property type="molecule type" value="Genomic_DNA"/>
</dbReference>
<sequence>MGQTVHHFCTGKSTSPIKALACRVHHIYNNGGTADTLLCDYWDDNNEEFVSITSSDIRAVVRSTVAYLKLDTKGIDPSLVGTHSLRSGGAMALKLSGHDDTTIMKYGRWSSLTFTMYIHTQIAHIAKDVALAMSNPIPFLNIAAIKTT</sequence>
<dbReference type="InterPro" id="IPR013762">
    <property type="entry name" value="Integrase-like_cat_sf"/>
</dbReference>
<dbReference type="GO" id="GO:0003677">
    <property type="term" value="F:DNA binding"/>
    <property type="evidence" value="ECO:0007669"/>
    <property type="project" value="InterPro"/>
</dbReference>
<dbReference type="AlphaFoldDB" id="A0AAD3DD57"/>
<name>A0AAD3DD57_9STRA</name>